<dbReference type="STRING" id="1237149.C900_00837"/>
<dbReference type="EMBL" id="AMZN01000014">
    <property type="protein sequence ID" value="ELR72876.1"/>
    <property type="molecule type" value="Genomic_DNA"/>
</dbReference>
<dbReference type="eggNOG" id="COG0577">
    <property type="taxonomic scope" value="Bacteria"/>
</dbReference>
<proteinExistence type="predicted"/>
<dbReference type="GO" id="GO:0022857">
    <property type="term" value="F:transmembrane transporter activity"/>
    <property type="evidence" value="ECO:0007669"/>
    <property type="project" value="TreeGrafter"/>
</dbReference>
<accession>L8JV38</accession>
<evidence type="ECO:0000256" key="2">
    <source>
        <dbReference type="ARBA" id="ARBA00022475"/>
    </source>
</evidence>
<evidence type="ECO:0000256" key="3">
    <source>
        <dbReference type="ARBA" id="ARBA00022692"/>
    </source>
</evidence>
<keyword evidence="5 6" id="KW-0472">Membrane</keyword>
<feature type="transmembrane region" description="Helical" evidence="6">
    <location>
        <begin position="21"/>
        <end position="41"/>
    </location>
</feature>
<feature type="domain" description="ABC3 transporter permease C-terminal" evidence="7">
    <location>
        <begin position="292"/>
        <end position="409"/>
    </location>
</feature>
<keyword evidence="3 6" id="KW-0812">Transmembrane</keyword>
<feature type="transmembrane region" description="Helical" evidence="6">
    <location>
        <begin position="716"/>
        <end position="738"/>
    </location>
</feature>
<protein>
    <recommendedName>
        <fullName evidence="11">ABC transporter permease</fullName>
    </recommendedName>
</protein>
<feature type="transmembrane region" description="Helical" evidence="6">
    <location>
        <begin position="758"/>
        <end position="778"/>
    </location>
</feature>
<dbReference type="PROSITE" id="PS51257">
    <property type="entry name" value="PROKAR_LIPOPROTEIN"/>
    <property type="match status" value="1"/>
</dbReference>
<evidence type="ECO:0000259" key="8">
    <source>
        <dbReference type="Pfam" id="PF12704"/>
    </source>
</evidence>
<feature type="transmembrane region" description="Helical" evidence="6">
    <location>
        <begin position="342"/>
        <end position="364"/>
    </location>
</feature>
<feature type="domain" description="MacB-like periplasmic core" evidence="8">
    <location>
        <begin position="20"/>
        <end position="233"/>
    </location>
</feature>
<evidence type="ECO:0000256" key="5">
    <source>
        <dbReference type="ARBA" id="ARBA00023136"/>
    </source>
</evidence>
<evidence type="ECO:0000313" key="9">
    <source>
        <dbReference type="EMBL" id="ELR72876.1"/>
    </source>
</evidence>
<feature type="domain" description="ABC3 transporter permease C-terminal" evidence="7">
    <location>
        <begin position="675"/>
        <end position="788"/>
    </location>
</feature>
<evidence type="ECO:0000256" key="4">
    <source>
        <dbReference type="ARBA" id="ARBA00022989"/>
    </source>
</evidence>
<dbReference type="Proteomes" id="UP000011135">
    <property type="component" value="Unassembled WGS sequence"/>
</dbReference>
<reference evidence="9 10" key="1">
    <citation type="submission" date="2012-12" db="EMBL/GenBank/DDBJ databases">
        <title>Genome assembly of Fulvivirga imtechensis AK7.</title>
        <authorList>
            <person name="Nupur N."/>
            <person name="Khatri I."/>
            <person name="Kumar R."/>
            <person name="Subramanian S."/>
            <person name="Pinnaka A."/>
        </authorList>
    </citation>
    <scope>NUCLEOTIDE SEQUENCE [LARGE SCALE GENOMIC DNA]</scope>
    <source>
        <strain evidence="9 10">AK7</strain>
    </source>
</reference>
<feature type="transmembrane region" description="Helical" evidence="6">
    <location>
        <begin position="384"/>
        <end position="407"/>
    </location>
</feature>
<comment type="caution">
    <text evidence="9">The sequence shown here is derived from an EMBL/GenBank/DDBJ whole genome shotgun (WGS) entry which is preliminary data.</text>
</comment>
<gene>
    <name evidence="9" type="ORF">C900_00837</name>
</gene>
<evidence type="ECO:0008006" key="11">
    <source>
        <dbReference type="Google" id="ProtNLM"/>
    </source>
</evidence>
<name>L8JV38_9BACT</name>
<dbReference type="AlphaFoldDB" id="L8JV38"/>
<comment type="subcellular location">
    <subcellularLocation>
        <location evidence="1">Cell membrane</location>
        <topology evidence="1">Multi-pass membrane protein</topology>
    </subcellularLocation>
</comment>
<organism evidence="9 10">
    <name type="scientific">Fulvivirga imtechensis AK7</name>
    <dbReference type="NCBI Taxonomy" id="1237149"/>
    <lineage>
        <taxon>Bacteria</taxon>
        <taxon>Pseudomonadati</taxon>
        <taxon>Bacteroidota</taxon>
        <taxon>Cytophagia</taxon>
        <taxon>Cytophagales</taxon>
        <taxon>Fulvivirgaceae</taxon>
        <taxon>Fulvivirga</taxon>
    </lineage>
</organism>
<evidence type="ECO:0000256" key="1">
    <source>
        <dbReference type="ARBA" id="ARBA00004651"/>
    </source>
</evidence>
<sequence>MLKNYIKFAIRFLSRHKLYTLINLLGLTLGLASCLLIVSYVRQEMSFDNFHEHSGDIYRVNLMSKGQTEVRRASAISPPMGPALVDEIPEIMTSVRLRHADNVLVRIGEERFYEDHIFYVDSTFFDVFSFPLLAGDPTSVLDQKNSAVITNTLAEKYFAGEDPVGKTISIDNDLVVRITGVIGDAPAKSHLQFAMLISFSSFEVPHGYPVTLESWGWTSFPTYVRLHEGANTAGMTPKLHHFIASHMGEETAERIALDLQPVRDIHLRSKEITERDGTAPKGDITYVYGLLAIAILILGIAVFNFTNLSTTLSLKRIREIGVRKTLGAKRTVLFFQHITESLVLALGSLFLAVALLEIFSAPISNLLKNDMDMAVGVHLESLPLYLLLILIVGLAGGLYPALFLSGYSPTRALKGRLNVKTSSIPVKNVLVVFQFFITIGLIAASLVVSRQMKYLSERDLGFDQNRVIAVQMVGEELHGRYISTRDHLRQNPYVEEVTAAGNLFDGQNGGVPVQEVGNDESRNRISLFGAHYDFGRVMDLEFVAGRDFSEEFANDSSNFILNESAVKMLGWEDSPIGKKLLLNDTWEGEVIGVVRDFHYASMHEEITPLVLYVPRAYQDYIFIKAKAGSVSEILTSLERDWAEINPDMPFDYRFIDDHIQQLYRADQQFTALVNSFSVLAVFLACIGLYGMVSFHVEAKHKEIGIRKVLGASVRQVVGLLSGKFLVLVIIAAFLAIPLGWFLLEDWLTNFAYRIPLNAWSFIFALMLALVLAGITVALQTIRAAIANPVDALKEE</sequence>
<evidence type="ECO:0000313" key="10">
    <source>
        <dbReference type="Proteomes" id="UP000011135"/>
    </source>
</evidence>
<evidence type="ECO:0000259" key="7">
    <source>
        <dbReference type="Pfam" id="PF02687"/>
    </source>
</evidence>
<feature type="transmembrane region" description="Helical" evidence="6">
    <location>
        <begin position="428"/>
        <end position="448"/>
    </location>
</feature>
<dbReference type="InterPro" id="IPR050250">
    <property type="entry name" value="Macrolide_Exporter_MacB"/>
</dbReference>
<dbReference type="RefSeq" id="WP_009578536.1">
    <property type="nucleotide sequence ID" value="NZ_AMZN01000014.1"/>
</dbReference>
<dbReference type="InterPro" id="IPR003838">
    <property type="entry name" value="ABC3_permease_C"/>
</dbReference>
<dbReference type="Pfam" id="PF02687">
    <property type="entry name" value="FtsX"/>
    <property type="match status" value="2"/>
</dbReference>
<dbReference type="PANTHER" id="PTHR30572">
    <property type="entry name" value="MEMBRANE COMPONENT OF TRANSPORTER-RELATED"/>
    <property type="match status" value="1"/>
</dbReference>
<keyword evidence="10" id="KW-1185">Reference proteome</keyword>
<evidence type="ECO:0000256" key="6">
    <source>
        <dbReference type="SAM" id="Phobius"/>
    </source>
</evidence>
<dbReference type="OrthoDB" id="973205at2"/>
<dbReference type="PANTHER" id="PTHR30572:SF18">
    <property type="entry name" value="ABC-TYPE MACROLIDE FAMILY EXPORT SYSTEM PERMEASE COMPONENT 2"/>
    <property type="match status" value="1"/>
</dbReference>
<dbReference type="GO" id="GO:0005886">
    <property type="term" value="C:plasma membrane"/>
    <property type="evidence" value="ECO:0007669"/>
    <property type="project" value="UniProtKB-SubCell"/>
</dbReference>
<dbReference type="InterPro" id="IPR025857">
    <property type="entry name" value="MacB_PCD"/>
</dbReference>
<keyword evidence="4 6" id="KW-1133">Transmembrane helix</keyword>
<dbReference type="Pfam" id="PF12704">
    <property type="entry name" value="MacB_PCD"/>
    <property type="match status" value="2"/>
</dbReference>
<feature type="transmembrane region" description="Helical" evidence="6">
    <location>
        <begin position="286"/>
        <end position="308"/>
    </location>
</feature>
<keyword evidence="2" id="KW-1003">Cell membrane</keyword>
<feature type="domain" description="MacB-like periplasmic core" evidence="8">
    <location>
        <begin position="438"/>
        <end position="629"/>
    </location>
</feature>
<feature type="transmembrane region" description="Helical" evidence="6">
    <location>
        <begin position="676"/>
        <end position="696"/>
    </location>
</feature>